<name>A0A2P7ZCW8_9PEZI</name>
<dbReference type="GO" id="GO:0000177">
    <property type="term" value="C:cytoplasmic exosome (RNase complex)"/>
    <property type="evidence" value="ECO:0007669"/>
    <property type="project" value="TreeGrafter"/>
</dbReference>
<dbReference type="AlphaFoldDB" id="A0A2P7ZCW8"/>
<dbReference type="PANTHER" id="PTHR21321:SF1">
    <property type="entry name" value="EXOSOME COMPLEX COMPONENT RRP40"/>
    <property type="match status" value="1"/>
</dbReference>
<dbReference type="GO" id="GO:0071034">
    <property type="term" value="P:CUT catabolic process"/>
    <property type="evidence" value="ECO:0007669"/>
    <property type="project" value="TreeGrafter"/>
</dbReference>
<keyword evidence="4" id="KW-0694">RNA-binding</keyword>
<dbReference type="OrthoDB" id="340500at2759"/>
<comment type="subcellular location">
    <subcellularLocation>
        <location evidence="1">Nucleus</location>
    </subcellularLocation>
</comment>
<dbReference type="EMBL" id="NHZQ01000236">
    <property type="protein sequence ID" value="PSK46039.1"/>
    <property type="molecule type" value="Genomic_DNA"/>
</dbReference>
<evidence type="ECO:0000256" key="1">
    <source>
        <dbReference type="ARBA" id="ARBA00004123"/>
    </source>
</evidence>
<dbReference type="GO" id="GO:0071035">
    <property type="term" value="P:nuclear polyadenylation-dependent rRNA catabolic process"/>
    <property type="evidence" value="ECO:0007669"/>
    <property type="project" value="TreeGrafter"/>
</dbReference>
<dbReference type="GO" id="GO:0071038">
    <property type="term" value="P:TRAMP-dependent tRNA surveillance pathway"/>
    <property type="evidence" value="ECO:0007669"/>
    <property type="project" value="TreeGrafter"/>
</dbReference>
<dbReference type="CDD" id="cd22526">
    <property type="entry name" value="KH-I_Rrp40"/>
    <property type="match status" value="1"/>
</dbReference>
<dbReference type="Pfam" id="PF18311">
    <property type="entry name" value="Rrp40_N"/>
    <property type="match status" value="1"/>
</dbReference>
<dbReference type="SUPFAM" id="SSF50249">
    <property type="entry name" value="Nucleic acid-binding proteins"/>
    <property type="match status" value="1"/>
</dbReference>
<dbReference type="GO" id="GO:0000176">
    <property type="term" value="C:nuclear exosome (RNase complex)"/>
    <property type="evidence" value="ECO:0007669"/>
    <property type="project" value="TreeGrafter"/>
</dbReference>
<feature type="domain" description="Exosome complex exonuclease Rrp40 N-terminal" evidence="7">
    <location>
        <begin position="27"/>
        <end position="66"/>
    </location>
</feature>
<evidence type="ECO:0008006" key="10">
    <source>
        <dbReference type="Google" id="ProtNLM"/>
    </source>
</evidence>
<dbReference type="STRING" id="40998.A0A2P7ZCW8"/>
<protein>
    <recommendedName>
        <fullName evidence="10">Ribosomal RNA-processing protein 40</fullName>
    </recommendedName>
</protein>
<reference evidence="8 9" key="1">
    <citation type="submission" date="2017-05" db="EMBL/GenBank/DDBJ databases">
        <title>Draft genome sequence of Elsinoe australis.</title>
        <authorList>
            <person name="Cheng Q."/>
        </authorList>
    </citation>
    <scope>NUCLEOTIDE SEQUENCE [LARGE SCALE GENOMIC DNA]</scope>
    <source>
        <strain evidence="8 9">NL1</strain>
    </source>
</reference>
<dbReference type="InterPro" id="IPR036612">
    <property type="entry name" value="KH_dom_type_1_sf"/>
</dbReference>
<evidence type="ECO:0000259" key="6">
    <source>
        <dbReference type="Pfam" id="PF15985"/>
    </source>
</evidence>
<keyword evidence="3" id="KW-0271">Exosome</keyword>
<dbReference type="GO" id="GO:0034475">
    <property type="term" value="P:U4 snRNA 3'-end processing"/>
    <property type="evidence" value="ECO:0007669"/>
    <property type="project" value="TreeGrafter"/>
</dbReference>
<dbReference type="PANTHER" id="PTHR21321">
    <property type="entry name" value="PNAS-3 RELATED"/>
    <property type="match status" value="1"/>
</dbReference>
<evidence type="ECO:0000256" key="2">
    <source>
        <dbReference type="ARBA" id="ARBA00022490"/>
    </source>
</evidence>
<dbReference type="SUPFAM" id="SSF54791">
    <property type="entry name" value="Eukaryotic type KH-domain (KH-domain type I)"/>
    <property type="match status" value="1"/>
</dbReference>
<dbReference type="InterPro" id="IPR049469">
    <property type="entry name" value="RRP40_KH-I"/>
</dbReference>
<proteinExistence type="predicted"/>
<dbReference type="Pfam" id="PF21262">
    <property type="entry name" value="RRP40_S1"/>
    <property type="match status" value="1"/>
</dbReference>
<keyword evidence="2" id="KW-0963">Cytoplasm</keyword>
<dbReference type="InterPro" id="IPR041054">
    <property type="entry name" value="Rrp40_N_euk"/>
</dbReference>
<organism evidence="8 9">
    <name type="scientific">Elsinoe australis</name>
    <dbReference type="NCBI Taxonomy" id="40998"/>
    <lineage>
        <taxon>Eukaryota</taxon>
        <taxon>Fungi</taxon>
        <taxon>Dikarya</taxon>
        <taxon>Ascomycota</taxon>
        <taxon>Pezizomycotina</taxon>
        <taxon>Dothideomycetes</taxon>
        <taxon>Dothideomycetidae</taxon>
        <taxon>Myriangiales</taxon>
        <taxon>Elsinoaceae</taxon>
        <taxon>Elsinoe</taxon>
    </lineage>
</organism>
<dbReference type="InterPro" id="IPR026699">
    <property type="entry name" value="Exosome_RNA_bind1/RRP40/RRP4"/>
</dbReference>
<sequence length="241" mass="25439">MVSPTVVLPGTQIPPSSFPSASSNKALALGPGLRAIQSTTIESVTAGALHSDSRKHAIWVETTGGRYQPSVGDLVVATVHHSAADVFHCIVTPHTPFAILGQLAFEGATKKTRPNLTAGSLVYARVSKVEKWGDVELECFNSATGKSEGMGPLKGGTVFEVSSGFARRLIMGGGKGGVVVLEDLGEKLRFEVAVGRNGQVWVDAGGIKETIAVGQVLKQVDEEDLNVEQQQKLVRKVLKDV</sequence>
<dbReference type="FunFam" id="2.40.50.140:FF:000127">
    <property type="entry name" value="Exosome complex component RRP40"/>
    <property type="match status" value="1"/>
</dbReference>
<evidence type="ECO:0000256" key="3">
    <source>
        <dbReference type="ARBA" id="ARBA00022835"/>
    </source>
</evidence>
<dbReference type="GO" id="GO:0071051">
    <property type="term" value="P:poly(A)-dependent snoRNA 3'-end processing"/>
    <property type="evidence" value="ECO:0007669"/>
    <property type="project" value="TreeGrafter"/>
</dbReference>
<feature type="domain" description="K Homology" evidence="6">
    <location>
        <begin position="156"/>
        <end position="205"/>
    </location>
</feature>
<accession>A0A2P7ZCW8</accession>
<dbReference type="Pfam" id="PF15985">
    <property type="entry name" value="KH_6"/>
    <property type="match status" value="1"/>
</dbReference>
<evidence type="ECO:0000313" key="9">
    <source>
        <dbReference type="Proteomes" id="UP000243723"/>
    </source>
</evidence>
<comment type="caution">
    <text evidence="8">The sequence shown here is derived from an EMBL/GenBank/DDBJ whole genome shotgun (WGS) entry which is preliminary data.</text>
</comment>
<gene>
    <name evidence="8" type="ORF">B9Z65_5007</name>
</gene>
<dbReference type="Gene3D" id="2.40.50.140">
    <property type="entry name" value="Nucleic acid-binding proteins"/>
    <property type="match status" value="1"/>
</dbReference>
<dbReference type="InterPro" id="IPR004088">
    <property type="entry name" value="KH_dom_type_1"/>
</dbReference>
<evidence type="ECO:0000259" key="7">
    <source>
        <dbReference type="Pfam" id="PF18311"/>
    </source>
</evidence>
<dbReference type="Proteomes" id="UP000243723">
    <property type="component" value="Unassembled WGS sequence"/>
</dbReference>
<dbReference type="GO" id="GO:0003723">
    <property type="term" value="F:RNA binding"/>
    <property type="evidence" value="ECO:0007669"/>
    <property type="project" value="UniProtKB-KW"/>
</dbReference>
<evidence type="ECO:0000313" key="8">
    <source>
        <dbReference type="EMBL" id="PSK46039.1"/>
    </source>
</evidence>
<dbReference type="Gene3D" id="3.30.1370.10">
    <property type="entry name" value="K Homology domain, type 1"/>
    <property type="match status" value="1"/>
</dbReference>
<feature type="region of interest" description="Disordered" evidence="5">
    <location>
        <begin position="1"/>
        <end position="21"/>
    </location>
</feature>
<evidence type="ECO:0000256" key="4">
    <source>
        <dbReference type="ARBA" id="ARBA00022884"/>
    </source>
</evidence>
<dbReference type="GO" id="GO:0000467">
    <property type="term" value="P:exonucleolytic trimming to generate mature 3'-end of 5.8S rRNA from tricistronic rRNA transcript (SSU-rRNA, 5.8S rRNA, LSU-rRNA)"/>
    <property type="evidence" value="ECO:0007669"/>
    <property type="project" value="TreeGrafter"/>
</dbReference>
<dbReference type="InterPro" id="IPR012340">
    <property type="entry name" value="NA-bd_OB-fold"/>
</dbReference>
<evidence type="ECO:0000256" key="5">
    <source>
        <dbReference type="SAM" id="MobiDB-lite"/>
    </source>
</evidence>
<keyword evidence="9" id="KW-1185">Reference proteome</keyword>